<name>A0A380HKZ8_STASA</name>
<dbReference type="EMBL" id="UHED01000001">
    <property type="protein sequence ID" value="SUM82521.1"/>
    <property type="molecule type" value="Genomic_DNA"/>
</dbReference>
<proteinExistence type="predicted"/>
<organism evidence="1 2">
    <name type="scientific">Staphylococcus saprophyticus</name>
    <dbReference type="NCBI Taxonomy" id="29385"/>
    <lineage>
        <taxon>Bacteria</taxon>
        <taxon>Bacillati</taxon>
        <taxon>Bacillota</taxon>
        <taxon>Bacilli</taxon>
        <taxon>Bacillales</taxon>
        <taxon>Staphylococcaceae</taxon>
        <taxon>Staphylococcus</taxon>
    </lineage>
</organism>
<dbReference type="AlphaFoldDB" id="A0A380HKZ8"/>
<evidence type="ECO:0000313" key="1">
    <source>
        <dbReference type="EMBL" id="SUM82521.1"/>
    </source>
</evidence>
<protein>
    <submittedName>
        <fullName evidence="1">Multidrug ABC transporter ATPase</fullName>
    </submittedName>
</protein>
<gene>
    <name evidence="1" type="ORF">NCTC7688_01036</name>
</gene>
<sequence length="87" mass="10082">MNHFLDDILNQYQIVKGDPNQLDNELIDLTHYIEYNHTGFTALTTHANVFKELFGSDVAITNPTIEELMVYLEKGQRKHKQYSDGII</sequence>
<evidence type="ECO:0000313" key="2">
    <source>
        <dbReference type="Proteomes" id="UP000254707"/>
    </source>
</evidence>
<accession>A0A380HKZ8</accession>
<reference evidence="1 2" key="1">
    <citation type="submission" date="2018-06" db="EMBL/GenBank/DDBJ databases">
        <authorList>
            <consortium name="Pathogen Informatics"/>
            <person name="Doyle S."/>
        </authorList>
    </citation>
    <scope>NUCLEOTIDE SEQUENCE [LARGE SCALE GENOMIC DNA]</scope>
    <source>
        <strain evidence="1 2">NCTC7688</strain>
    </source>
</reference>
<dbReference type="Proteomes" id="UP000254707">
    <property type="component" value="Unassembled WGS sequence"/>
</dbReference>